<comment type="catalytic activity">
    <reaction evidence="6 9">
        <text>lipid IVA (E. coli) + CMP-3-deoxy-beta-D-manno-octulosonate = alpha-Kdo-(2-&gt;6)-lipid IVA (E. coli) + CMP + H(+)</text>
        <dbReference type="Rhea" id="RHEA:28066"/>
        <dbReference type="ChEBI" id="CHEBI:15378"/>
        <dbReference type="ChEBI" id="CHEBI:58603"/>
        <dbReference type="ChEBI" id="CHEBI:60364"/>
        <dbReference type="ChEBI" id="CHEBI:60377"/>
        <dbReference type="ChEBI" id="CHEBI:85987"/>
        <dbReference type="EC" id="2.4.99.12"/>
    </reaction>
</comment>
<comment type="caution">
    <text evidence="11">The sequence shown here is derived from an EMBL/GenBank/DDBJ whole genome shotgun (WGS) entry which is preliminary data.</text>
</comment>
<evidence type="ECO:0000256" key="6">
    <source>
        <dbReference type="ARBA" id="ARBA00049183"/>
    </source>
</evidence>
<evidence type="ECO:0000313" key="11">
    <source>
        <dbReference type="EMBL" id="GFM31641.1"/>
    </source>
</evidence>
<dbReference type="Proteomes" id="UP000503840">
    <property type="component" value="Unassembled WGS sequence"/>
</dbReference>
<evidence type="ECO:0000256" key="3">
    <source>
        <dbReference type="ARBA" id="ARBA00019077"/>
    </source>
</evidence>
<keyword evidence="9" id="KW-1003">Cell membrane</keyword>
<evidence type="ECO:0000256" key="7">
    <source>
        <dbReference type="PIRSR" id="PIRSR639901-1"/>
    </source>
</evidence>
<dbReference type="InterPro" id="IPR038107">
    <property type="entry name" value="Glycos_transf_N_sf"/>
</dbReference>
<dbReference type="EMBL" id="BLVO01000001">
    <property type="protein sequence ID" value="GFM31641.1"/>
    <property type="molecule type" value="Genomic_DNA"/>
</dbReference>
<evidence type="ECO:0000256" key="8">
    <source>
        <dbReference type="PIRSR" id="PIRSR639901-2"/>
    </source>
</evidence>
<evidence type="ECO:0000256" key="1">
    <source>
        <dbReference type="ARBA" id="ARBA00004713"/>
    </source>
</evidence>
<comment type="pathway">
    <text evidence="1 9">Bacterial outer membrane biogenesis; LPS core biosynthesis.</text>
</comment>
<sequence length="423" mass="47433">MTLSFSNSLLLKAYSSLWTILRPVLERNKRLRHGLPQRLVPDDWASKADVWVQAASGGEAYLSWELLRQLPEDRGFNLLLTTCTLQGMEVLERARAWCAEERPRFNVQLRYFPFDKPALMRKAVRLAAPRAVVLLETELWPGLLTACDERNVPVAVLNGRMTTRSLAGYLATPSLWKGLRPETVLAISENDARRFAALFGEQSMHVMHNMKFDRVHPADPSAPNPLQDTVIKENTSLVTLGSVRMEEEAEVQTLIRKLREARPKTSIALIPRHMERVVSWETWLRREGIPMVRRSAADGPPAPGTVILWDEFGELNHVYALSRAVFVGGSLAPLGGQNFLEPLAFGISPVIGPSYSNFAWAEGLIDEKLVHVAADTEEVFEQLLRNLKRPAPREKVQGQFADWLSQRQGGTAAAVHALLSLIQ</sequence>
<dbReference type="RefSeq" id="WP_174403358.1">
    <property type="nucleotide sequence ID" value="NZ_BLVO01000001.1"/>
</dbReference>
<evidence type="ECO:0000256" key="9">
    <source>
        <dbReference type="RuleBase" id="RU365103"/>
    </source>
</evidence>
<feature type="active site" description="Proton acceptor" evidence="7">
    <location>
        <position position="59"/>
    </location>
</feature>
<keyword evidence="4 9" id="KW-0808">Transferase</keyword>
<evidence type="ECO:0000313" key="12">
    <source>
        <dbReference type="Proteomes" id="UP000503840"/>
    </source>
</evidence>
<proteinExistence type="inferred from homology"/>
<evidence type="ECO:0000256" key="5">
    <source>
        <dbReference type="ARBA" id="ARBA00031445"/>
    </source>
</evidence>
<comment type="function">
    <text evidence="9">Involved in lipopolysaccharide (LPS) biosynthesis. Catalyzes the transfer of 3-deoxy-D-manno-octulosonate (Kdo) residue(s) from CMP-Kdo to lipid IV(A), the tetraacyldisaccharide-1,4'-bisphosphate precursor of lipid A.</text>
</comment>
<dbReference type="GO" id="GO:0005886">
    <property type="term" value="C:plasma membrane"/>
    <property type="evidence" value="ECO:0007669"/>
    <property type="project" value="UniProtKB-SubCell"/>
</dbReference>
<evidence type="ECO:0000259" key="10">
    <source>
        <dbReference type="Pfam" id="PF04413"/>
    </source>
</evidence>
<keyword evidence="12" id="KW-1185">Reference proteome</keyword>
<keyword evidence="9" id="KW-0472">Membrane</keyword>
<dbReference type="Pfam" id="PF04413">
    <property type="entry name" value="Glycos_transf_N"/>
    <property type="match status" value="1"/>
</dbReference>
<dbReference type="UniPathway" id="UPA00958"/>
<dbReference type="InterPro" id="IPR039901">
    <property type="entry name" value="Kdotransferase"/>
</dbReference>
<dbReference type="SUPFAM" id="SSF53756">
    <property type="entry name" value="UDP-Glycosyltransferase/glycogen phosphorylase"/>
    <property type="match status" value="1"/>
</dbReference>
<keyword evidence="9" id="KW-0448">Lipopolysaccharide biosynthesis</keyword>
<comment type="similarity">
    <text evidence="9">Belongs to the glycosyltransferase group 1 family.</text>
</comment>
<dbReference type="EC" id="2.4.99.12" evidence="2 9"/>
<accession>A0A7J0BEN7</accession>
<dbReference type="Gene3D" id="3.40.50.11720">
    <property type="entry name" value="3-Deoxy-D-manno-octulosonic-acid transferase, N-terminal domain"/>
    <property type="match status" value="1"/>
</dbReference>
<reference evidence="11 12" key="1">
    <citation type="submission" date="2020-05" db="EMBL/GenBank/DDBJ databases">
        <title>Draft genome sequence of Desulfovibrio sp. strain HN2T.</title>
        <authorList>
            <person name="Ueno A."/>
            <person name="Tamazawa S."/>
            <person name="Tamamura S."/>
            <person name="Murakami T."/>
            <person name="Kiyama T."/>
            <person name="Inomata H."/>
            <person name="Amano Y."/>
            <person name="Miyakawa K."/>
            <person name="Tamaki H."/>
            <person name="Naganuma T."/>
            <person name="Kaneko K."/>
        </authorList>
    </citation>
    <scope>NUCLEOTIDE SEQUENCE [LARGE SCALE GENOMIC DNA]</scope>
    <source>
        <strain evidence="11 12">HN2</strain>
    </source>
</reference>
<dbReference type="GO" id="GO:0009245">
    <property type="term" value="P:lipid A biosynthetic process"/>
    <property type="evidence" value="ECO:0007669"/>
    <property type="project" value="TreeGrafter"/>
</dbReference>
<dbReference type="GO" id="GO:0009244">
    <property type="term" value="P:lipopolysaccharide core region biosynthetic process"/>
    <property type="evidence" value="ECO:0007669"/>
    <property type="project" value="UniProtKB-UniRule"/>
</dbReference>
<organism evidence="11 12">
    <name type="scientific">Desulfovibrio subterraneus</name>
    <dbReference type="NCBI Taxonomy" id="2718620"/>
    <lineage>
        <taxon>Bacteria</taxon>
        <taxon>Pseudomonadati</taxon>
        <taxon>Thermodesulfobacteriota</taxon>
        <taxon>Desulfovibrionia</taxon>
        <taxon>Desulfovibrionales</taxon>
        <taxon>Desulfovibrionaceae</taxon>
        <taxon>Desulfovibrio</taxon>
    </lineage>
</organism>
<name>A0A7J0BEN7_9BACT</name>
<dbReference type="GO" id="GO:0043842">
    <property type="term" value="F:Kdo transferase activity"/>
    <property type="evidence" value="ECO:0007669"/>
    <property type="project" value="UniProtKB-EC"/>
</dbReference>
<comment type="subcellular location">
    <subcellularLocation>
        <location evidence="9">Cell membrane</location>
    </subcellularLocation>
</comment>
<feature type="domain" description="3-deoxy-D-manno-octulosonic-acid transferase N-terminal" evidence="10">
    <location>
        <begin position="37"/>
        <end position="213"/>
    </location>
</feature>
<evidence type="ECO:0000256" key="4">
    <source>
        <dbReference type="ARBA" id="ARBA00022679"/>
    </source>
</evidence>
<feature type="site" description="Transition state stabilizer" evidence="8">
    <location>
        <position position="136"/>
    </location>
</feature>
<evidence type="ECO:0000256" key="2">
    <source>
        <dbReference type="ARBA" id="ARBA00012621"/>
    </source>
</evidence>
<protein>
    <recommendedName>
        <fullName evidence="3 9">3-deoxy-D-manno-octulosonic acid transferase</fullName>
        <shortName evidence="9">Kdo transferase</shortName>
        <ecNumber evidence="2 9">2.4.99.12</ecNumber>
    </recommendedName>
    <alternativeName>
        <fullName evidence="5 9">Lipid IV(A) 3-deoxy-D-manno-octulosonic acid transferase</fullName>
    </alternativeName>
</protein>
<feature type="site" description="Transition state stabilizer" evidence="8">
    <location>
        <position position="211"/>
    </location>
</feature>
<dbReference type="AlphaFoldDB" id="A0A7J0BEN7"/>
<dbReference type="PANTHER" id="PTHR42755">
    <property type="entry name" value="3-DEOXY-MANNO-OCTULOSONATE CYTIDYLYLTRANSFERASE"/>
    <property type="match status" value="1"/>
</dbReference>
<dbReference type="Gene3D" id="3.40.50.2000">
    <property type="entry name" value="Glycogen Phosphorylase B"/>
    <property type="match status" value="1"/>
</dbReference>
<dbReference type="InterPro" id="IPR007507">
    <property type="entry name" value="Glycos_transf_N"/>
</dbReference>
<dbReference type="PANTHER" id="PTHR42755:SF1">
    <property type="entry name" value="3-DEOXY-D-MANNO-OCTULOSONIC ACID TRANSFERASE, MITOCHONDRIAL-RELATED"/>
    <property type="match status" value="1"/>
</dbReference>
<gene>
    <name evidence="11" type="ORF">DSM101010T_00060</name>
</gene>